<dbReference type="AlphaFoldDB" id="A0A6B2M4Y6"/>
<dbReference type="Proteomes" id="UP000478417">
    <property type="component" value="Unassembled WGS sequence"/>
</dbReference>
<comment type="caution">
    <text evidence="1">The sequence shown here is derived from an EMBL/GenBank/DDBJ whole genome shotgun (WGS) entry which is preliminary data.</text>
</comment>
<proteinExistence type="predicted"/>
<reference evidence="1 2" key="1">
    <citation type="submission" date="2020-02" db="EMBL/GenBank/DDBJ databases">
        <title>Albibacoteraceae fam. nov., the first described family within the subdivision 4 Verrucomicrobia.</title>
        <authorList>
            <person name="Xi F."/>
        </authorList>
    </citation>
    <scope>NUCLEOTIDE SEQUENCE [LARGE SCALE GENOMIC DNA]</scope>
    <source>
        <strain evidence="1 2">CK1056</strain>
    </source>
</reference>
<accession>A0A6B2M4Y6</accession>
<sequence>MAPALSEEIAKAIEHLWQTLGSDSGSVILDVDPEVYRLGYGTPGGLKLLEKASQQYGASICRHQEGVRIGLVISDDNTLIFTPTPLLIEAGSSIPEHPNAIELSALPNDIARDVGLGPEGACEQTVGLDHVDQETMSKTQSDLDKNPPVKFDIARTVRVFNSQLEFVNLEIKGCLLSKSTAKIPSALMGLAASDEMIAKLTASYKLVEKKDLIEENGKSFEDRIRQKRKVLDKNYLRNITGFGKVIRRDLKEDFLREVAELKKEIEVYRNRIRDKISGYIENNAHDLTQTFFDPVKSNIPKEWRGSLGRNPNDKDLKRFLKDQFANSFGKPEKYTEEMSVNLLFKGVTYETLSDENFIKIAQAHFPQLHLMEEFDAAREVPEREEFFK</sequence>
<gene>
    <name evidence="1" type="ORF">G0Q06_11845</name>
</gene>
<dbReference type="EMBL" id="JAAGNX010000003">
    <property type="protein sequence ID" value="NDV63147.1"/>
    <property type="molecule type" value="Genomic_DNA"/>
</dbReference>
<organism evidence="1 2">
    <name type="scientific">Oceanipulchritudo coccoides</name>
    <dbReference type="NCBI Taxonomy" id="2706888"/>
    <lineage>
        <taxon>Bacteria</taxon>
        <taxon>Pseudomonadati</taxon>
        <taxon>Verrucomicrobiota</taxon>
        <taxon>Opitutia</taxon>
        <taxon>Puniceicoccales</taxon>
        <taxon>Oceanipulchritudinaceae</taxon>
        <taxon>Oceanipulchritudo</taxon>
    </lineage>
</organism>
<dbReference type="RefSeq" id="WP_163966249.1">
    <property type="nucleotide sequence ID" value="NZ_JAAGNX010000003.1"/>
</dbReference>
<name>A0A6B2M4Y6_9BACT</name>
<protein>
    <submittedName>
        <fullName evidence="1">Uncharacterized protein</fullName>
    </submittedName>
</protein>
<keyword evidence="2" id="KW-1185">Reference proteome</keyword>
<evidence type="ECO:0000313" key="2">
    <source>
        <dbReference type="Proteomes" id="UP000478417"/>
    </source>
</evidence>
<evidence type="ECO:0000313" key="1">
    <source>
        <dbReference type="EMBL" id="NDV63147.1"/>
    </source>
</evidence>